<proteinExistence type="predicted"/>
<dbReference type="Pfam" id="PF01370">
    <property type="entry name" value="Epimerase"/>
    <property type="match status" value="1"/>
</dbReference>
<dbReference type="EMBL" id="NVQC01000017">
    <property type="protein sequence ID" value="PTL36185.1"/>
    <property type="molecule type" value="Genomic_DNA"/>
</dbReference>
<dbReference type="OrthoDB" id="9804595at2"/>
<protein>
    <submittedName>
        <fullName evidence="2">RmlD substrate-binding protein</fullName>
    </submittedName>
</protein>
<reference evidence="3" key="2">
    <citation type="journal article" date="2018" name="Environ. Microbiol.">
        <title>Bloom of a denitrifying methanotroph, 'Candidatus Methylomirabilis limnetica', in a deep stratified lake.</title>
        <authorList>
            <person name="Graf J.S."/>
            <person name="Mayr M.J."/>
            <person name="Marchant H.K."/>
            <person name="Tienken D."/>
            <person name="Hach P.F."/>
            <person name="Brand A."/>
            <person name="Schubert C.J."/>
            <person name="Kuypers M.M."/>
            <person name="Milucka J."/>
        </authorList>
    </citation>
    <scope>NUCLEOTIDE SEQUENCE [LARGE SCALE GENOMIC DNA]</scope>
    <source>
        <strain evidence="3">Zug</strain>
    </source>
</reference>
<sequence>MRDIVALTGATGFIGSAVARRLIQGGWRVRALRRSPSPTARLTSTPLQWVLGTFEDRDCLESLVGDADAVIHCAGAVRGITEADFYRANVEAVSRLAHIAASRSPVPRFLLISSLAAREPELSPYAASKRLGELALSETADRLPWTALRPPVVYGPEDRAIRPLLRLMLYGIAPILGRKDGRFSLLYVEDLAEAVIQWLISNTVEKRAFELDDGHPNGYTWHEVIETFQRLRGKRVIHFQVPELIPNVGARLNKIVASVIGYAPMFTPGKVREFRHPDWICDNAPFCRVANWTPKVRLEEGLRLTLDFPLPWQGAGA</sequence>
<dbReference type="InterPro" id="IPR036291">
    <property type="entry name" value="NAD(P)-bd_dom_sf"/>
</dbReference>
<evidence type="ECO:0000313" key="3">
    <source>
        <dbReference type="Proteomes" id="UP000241436"/>
    </source>
</evidence>
<gene>
    <name evidence="2" type="ORF">CLG94_05870</name>
</gene>
<name>A0A2T4TYJ0_9BACT</name>
<accession>A0A2T4TYJ0</accession>
<comment type="caution">
    <text evidence="2">The sequence shown here is derived from an EMBL/GenBank/DDBJ whole genome shotgun (WGS) entry which is preliminary data.</text>
</comment>
<dbReference type="SUPFAM" id="SSF51735">
    <property type="entry name" value="NAD(P)-binding Rossmann-fold domains"/>
    <property type="match status" value="1"/>
</dbReference>
<dbReference type="Gene3D" id="3.40.50.720">
    <property type="entry name" value="NAD(P)-binding Rossmann-like Domain"/>
    <property type="match status" value="1"/>
</dbReference>
<dbReference type="RefSeq" id="WP_107561932.1">
    <property type="nucleotide sequence ID" value="NZ_NVQC01000017.1"/>
</dbReference>
<feature type="domain" description="NAD-dependent epimerase/dehydratase" evidence="1">
    <location>
        <begin position="6"/>
        <end position="199"/>
    </location>
</feature>
<evidence type="ECO:0000259" key="1">
    <source>
        <dbReference type="Pfam" id="PF01370"/>
    </source>
</evidence>
<dbReference type="PANTHER" id="PTHR12126:SF11">
    <property type="entry name" value="NADH DEHYDROGENASE [UBIQUINONE] 1 ALPHA SUBCOMPLEX SUBUNIT 9, MITOCHONDRIAL"/>
    <property type="match status" value="1"/>
</dbReference>
<reference evidence="2 3" key="1">
    <citation type="submission" date="2017-09" db="EMBL/GenBank/DDBJ databases">
        <title>Bloom of a denitrifying methanotroph, Candidatus Methylomirabilis limnetica, in a deep stratified lake.</title>
        <authorList>
            <person name="Graf J.S."/>
            <person name="Marchant H.K."/>
            <person name="Tienken D."/>
            <person name="Hach P.F."/>
            <person name="Brand A."/>
            <person name="Schubert C.J."/>
            <person name="Kuypers M.M."/>
            <person name="Milucka J."/>
        </authorList>
    </citation>
    <scope>NUCLEOTIDE SEQUENCE [LARGE SCALE GENOMIC DNA]</scope>
    <source>
        <strain evidence="2 3">Zug</strain>
    </source>
</reference>
<dbReference type="AlphaFoldDB" id="A0A2T4TYJ0"/>
<dbReference type="GO" id="GO:0044877">
    <property type="term" value="F:protein-containing complex binding"/>
    <property type="evidence" value="ECO:0007669"/>
    <property type="project" value="TreeGrafter"/>
</dbReference>
<dbReference type="InterPro" id="IPR001509">
    <property type="entry name" value="Epimerase_deHydtase"/>
</dbReference>
<evidence type="ECO:0000313" key="2">
    <source>
        <dbReference type="EMBL" id="PTL36185.1"/>
    </source>
</evidence>
<dbReference type="Proteomes" id="UP000241436">
    <property type="component" value="Unassembled WGS sequence"/>
</dbReference>
<organism evidence="2 3">
    <name type="scientific">Candidatus Methylomirabilis limnetica</name>
    <dbReference type="NCBI Taxonomy" id="2033718"/>
    <lineage>
        <taxon>Bacteria</taxon>
        <taxon>Candidatus Methylomirabilota</taxon>
        <taxon>Candidatus Methylomirabilia</taxon>
        <taxon>Candidatus Methylomirabilales</taxon>
        <taxon>Candidatus Methylomirabilaceae</taxon>
        <taxon>Candidatus Methylomirabilis</taxon>
    </lineage>
</organism>
<keyword evidence="3" id="KW-1185">Reference proteome</keyword>
<dbReference type="PANTHER" id="PTHR12126">
    <property type="entry name" value="NADH-UBIQUINONE OXIDOREDUCTASE 39 KDA SUBUNIT-RELATED"/>
    <property type="match status" value="1"/>
</dbReference>
<dbReference type="InterPro" id="IPR051207">
    <property type="entry name" value="ComplexI_NDUFA9_subunit"/>
</dbReference>